<feature type="domain" description="UspA" evidence="3">
    <location>
        <begin position="2"/>
        <end position="140"/>
    </location>
</feature>
<dbReference type="RefSeq" id="WP_314519355.1">
    <property type="nucleotide sequence ID" value="NZ_JASJOU010000022.1"/>
</dbReference>
<evidence type="ECO:0000256" key="1">
    <source>
        <dbReference type="ARBA" id="ARBA00008791"/>
    </source>
</evidence>
<organism evidence="4 5">
    <name type="scientific">Xanthocytophaga agilis</name>
    <dbReference type="NCBI Taxonomy" id="3048010"/>
    <lineage>
        <taxon>Bacteria</taxon>
        <taxon>Pseudomonadati</taxon>
        <taxon>Bacteroidota</taxon>
        <taxon>Cytophagia</taxon>
        <taxon>Cytophagales</taxon>
        <taxon>Rhodocytophagaceae</taxon>
        <taxon>Xanthocytophaga</taxon>
    </lineage>
</organism>
<keyword evidence="2" id="KW-1133">Transmembrane helix</keyword>
<name>A0AAE3R9K1_9BACT</name>
<dbReference type="Gene3D" id="3.40.50.620">
    <property type="entry name" value="HUPs"/>
    <property type="match status" value="2"/>
</dbReference>
<evidence type="ECO:0000256" key="2">
    <source>
        <dbReference type="SAM" id="Phobius"/>
    </source>
</evidence>
<protein>
    <submittedName>
        <fullName evidence="4">Universal stress protein</fullName>
    </submittedName>
</protein>
<proteinExistence type="inferred from homology"/>
<dbReference type="AlphaFoldDB" id="A0AAE3R9K1"/>
<feature type="transmembrane region" description="Helical" evidence="2">
    <location>
        <begin position="20"/>
        <end position="39"/>
    </location>
</feature>
<dbReference type="InterPro" id="IPR014729">
    <property type="entry name" value="Rossmann-like_a/b/a_fold"/>
</dbReference>
<dbReference type="EMBL" id="JASJOU010000022">
    <property type="protein sequence ID" value="MDJ1506426.1"/>
    <property type="molecule type" value="Genomic_DNA"/>
</dbReference>
<dbReference type="InterPro" id="IPR006016">
    <property type="entry name" value="UspA"/>
</dbReference>
<gene>
    <name evidence="4" type="ORF">QNI22_37595</name>
</gene>
<evidence type="ECO:0000259" key="3">
    <source>
        <dbReference type="Pfam" id="PF00582"/>
    </source>
</evidence>
<dbReference type="CDD" id="cd00293">
    <property type="entry name" value="USP-like"/>
    <property type="match status" value="1"/>
</dbReference>
<keyword evidence="2" id="KW-0812">Transmembrane</keyword>
<keyword evidence="5" id="KW-1185">Reference proteome</keyword>
<dbReference type="Pfam" id="PF00582">
    <property type="entry name" value="Usp"/>
    <property type="match status" value="1"/>
</dbReference>
<dbReference type="PANTHER" id="PTHR46268">
    <property type="entry name" value="STRESS RESPONSE PROTEIN NHAX"/>
    <property type="match status" value="1"/>
</dbReference>
<dbReference type="PRINTS" id="PR01438">
    <property type="entry name" value="UNVRSLSTRESS"/>
</dbReference>
<evidence type="ECO:0000313" key="5">
    <source>
        <dbReference type="Proteomes" id="UP001232063"/>
    </source>
</evidence>
<dbReference type="PANTHER" id="PTHR46268:SF22">
    <property type="entry name" value="SENSOR PROTEIN KDPD-RELATED"/>
    <property type="match status" value="1"/>
</dbReference>
<evidence type="ECO:0000313" key="4">
    <source>
        <dbReference type="EMBL" id="MDJ1506426.1"/>
    </source>
</evidence>
<accession>A0AAE3R9K1</accession>
<keyword evidence="2" id="KW-0472">Membrane</keyword>
<comment type="caution">
    <text evidence="4">The sequence shown here is derived from an EMBL/GenBank/DDBJ whole genome shotgun (WGS) entry which is preliminary data.</text>
</comment>
<dbReference type="InterPro" id="IPR006015">
    <property type="entry name" value="Universal_stress_UspA"/>
</dbReference>
<comment type="similarity">
    <text evidence="1">Belongs to the universal stress protein A family.</text>
</comment>
<sequence>MKTFIVCTDYSESAQQATRYAAALAAASGVSTLVLYHAFVMPVPVSEVPIDIPTEEQLIEESLDHLKQIAQDIKQDYSFTIEYFTSAVPVWEAVPLLIRKFHADLIIIGLKPVSELDRLVFGSTAARLIQHTTLPVLAVPENVSFTPLDQIVLAYEDQQTVSTHKLELLQKLAAVFHSHVEIVHIDKPEEVLTNAAHTSRTKKVPRLEEVLQGISHEYAFVEEETPLSGIKQSIKEYHPNLLVMMPHHRSIWEMILHRSTTRRMVFRTPVPLLILPSDK</sequence>
<dbReference type="Proteomes" id="UP001232063">
    <property type="component" value="Unassembled WGS sequence"/>
</dbReference>
<reference evidence="4" key="1">
    <citation type="submission" date="2023-05" db="EMBL/GenBank/DDBJ databases">
        <authorList>
            <person name="Zhang X."/>
        </authorList>
    </citation>
    <scope>NUCLEOTIDE SEQUENCE</scope>
    <source>
        <strain evidence="4">BD1B2-1</strain>
    </source>
</reference>
<dbReference type="SUPFAM" id="SSF52402">
    <property type="entry name" value="Adenine nucleotide alpha hydrolases-like"/>
    <property type="match status" value="2"/>
</dbReference>